<organism evidence="6 7">
    <name type="scientific">Anopheles maculatus</name>
    <dbReference type="NCBI Taxonomy" id="74869"/>
    <lineage>
        <taxon>Eukaryota</taxon>
        <taxon>Metazoa</taxon>
        <taxon>Ecdysozoa</taxon>
        <taxon>Arthropoda</taxon>
        <taxon>Hexapoda</taxon>
        <taxon>Insecta</taxon>
        <taxon>Pterygota</taxon>
        <taxon>Neoptera</taxon>
        <taxon>Endopterygota</taxon>
        <taxon>Diptera</taxon>
        <taxon>Nematocera</taxon>
        <taxon>Culicoidea</taxon>
        <taxon>Culicidae</taxon>
        <taxon>Anophelinae</taxon>
        <taxon>Anopheles</taxon>
        <taxon>Anopheles maculatus group</taxon>
    </lineage>
</organism>
<evidence type="ECO:0000256" key="3">
    <source>
        <dbReference type="PROSITE-ProRule" id="PRU00502"/>
    </source>
</evidence>
<dbReference type="Pfam" id="PF00850">
    <property type="entry name" value="Hist_deacetyl"/>
    <property type="match status" value="1"/>
</dbReference>
<evidence type="ECO:0000256" key="2">
    <source>
        <dbReference type="ARBA" id="ARBA00048287"/>
    </source>
</evidence>
<dbReference type="InterPro" id="IPR013083">
    <property type="entry name" value="Znf_RING/FYVE/PHD"/>
</dbReference>
<comment type="similarity">
    <text evidence="1">Belongs to the histone deacetylase family. HD type 2 subfamily.</text>
</comment>
<dbReference type="PRINTS" id="PR01270">
    <property type="entry name" value="HDASUPER"/>
</dbReference>
<dbReference type="InterPro" id="IPR023801">
    <property type="entry name" value="His_deacetylse_dom"/>
</dbReference>
<dbReference type="Gene3D" id="3.40.800.20">
    <property type="entry name" value="Histone deacetylase domain"/>
    <property type="match status" value="1"/>
</dbReference>
<dbReference type="InterPro" id="IPR023696">
    <property type="entry name" value="Ureohydrolase_dom_sf"/>
</dbReference>
<evidence type="ECO:0000313" key="7">
    <source>
        <dbReference type="Proteomes" id="UP000075901"/>
    </source>
</evidence>
<dbReference type="InterPro" id="IPR037138">
    <property type="entry name" value="His_deacetylse_dom_sf"/>
</dbReference>
<dbReference type="SMART" id="SM00290">
    <property type="entry name" value="ZnF_UBP"/>
    <property type="match status" value="1"/>
</dbReference>
<evidence type="ECO:0000259" key="5">
    <source>
        <dbReference type="PROSITE" id="PS50271"/>
    </source>
</evidence>
<keyword evidence="3" id="KW-0863">Zinc-finger</keyword>
<protein>
    <submittedName>
        <fullName evidence="6">Histone deacetylase</fullName>
    </submittedName>
</protein>
<reference evidence="7" key="1">
    <citation type="submission" date="2013-09" db="EMBL/GenBank/DDBJ databases">
        <title>The Genome Sequence of Anopheles maculatus species B.</title>
        <authorList>
            <consortium name="The Broad Institute Genomics Platform"/>
            <person name="Neafsey D.E."/>
            <person name="Besansky N."/>
            <person name="Howell P."/>
            <person name="Walton C."/>
            <person name="Young S.K."/>
            <person name="Zeng Q."/>
            <person name="Gargeya S."/>
            <person name="Fitzgerald M."/>
            <person name="Haas B."/>
            <person name="Abouelleil A."/>
            <person name="Allen A.W."/>
            <person name="Alvarado L."/>
            <person name="Arachchi H.M."/>
            <person name="Berlin A.M."/>
            <person name="Chapman S.B."/>
            <person name="Gainer-Dewar J."/>
            <person name="Goldberg J."/>
            <person name="Griggs A."/>
            <person name="Gujja S."/>
            <person name="Hansen M."/>
            <person name="Howarth C."/>
            <person name="Imamovic A."/>
            <person name="Ireland A."/>
            <person name="Larimer J."/>
            <person name="McCowan C."/>
            <person name="Murphy C."/>
            <person name="Pearson M."/>
            <person name="Poon T.W."/>
            <person name="Priest M."/>
            <person name="Roberts A."/>
            <person name="Saif S."/>
            <person name="Shea T."/>
            <person name="Sisk P."/>
            <person name="Sykes S."/>
            <person name="Wortman J."/>
            <person name="Nusbaum C."/>
            <person name="Birren B."/>
        </authorList>
    </citation>
    <scope>NUCLEOTIDE SEQUENCE [LARGE SCALE GENOMIC DNA]</scope>
    <source>
        <strain evidence="7">maculatus3</strain>
    </source>
</reference>
<keyword evidence="3" id="KW-0862">Zinc</keyword>
<feature type="region of interest" description="Disordered" evidence="4">
    <location>
        <begin position="263"/>
        <end position="303"/>
    </location>
</feature>
<proteinExistence type="inferred from homology"/>
<keyword evidence="7" id="KW-1185">Reference proteome</keyword>
<dbReference type="EnsemblMetazoa" id="AMAM018246-RA">
    <property type="protein sequence ID" value="AMAM018246-PA"/>
    <property type="gene ID" value="AMAM018246"/>
</dbReference>
<evidence type="ECO:0000256" key="1">
    <source>
        <dbReference type="ARBA" id="ARBA00007738"/>
    </source>
</evidence>
<sequence>VRPPGHHAEPDTPHGFCIFNNIAVAARAAVEHFGLRRVLIVDWDVHHGNGTQHIFEQDPRVLYISVHRYDNGSFFPNSTDANYTVVGSGQGEGFNVNIPWNRKGMGDAEYVAAFQSVILPIAYEFDPELVLVSAGFDAAIGDPLGGCRVTPEAYGHFTHWLSALAGGRIVVCLEGGYNVNSISHAMAMCTKALLGDPLPMLLPPAVSRTSNTTSPTNASCAETLRNVLTVQQKYWGSLCFNKKLPSCQPLTEGTLIDALDAMSLHDPDSPKQPSQSTSSPSSTSGSVGAGSDEPCSSSTATGRNQKRAINTQTPCSDCGAAVENWICLLCFGVYCGRYVQEHMLQHGTGTVDHPLALSFTDLSVWCYGCDAYIDHPALHHYKNLVHLDKFQEPLVWSYGSDLVLDVVNAGASGSTKQKGD</sequence>
<evidence type="ECO:0000313" key="6">
    <source>
        <dbReference type="EnsemblMetazoa" id="AMAM018246-PA"/>
    </source>
</evidence>
<dbReference type="VEuPathDB" id="VectorBase:AMAM018246"/>
<dbReference type="InterPro" id="IPR000286">
    <property type="entry name" value="HDACs"/>
</dbReference>
<keyword evidence="3" id="KW-0479">Metal-binding</keyword>
<dbReference type="GO" id="GO:0008270">
    <property type="term" value="F:zinc ion binding"/>
    <property type="evidence" value="ECO:0007669"/>
    <property type="project" value="UniProtKB-KW"/>
</dbReference>
<dbReference type="Proteomes" id="UP000075901">
    <property type="component" value="Unassembled WGS sequence"/>
</dbReference>
<evidence type="ECO:0000256" key="4">
    <source>
        <dbReference type="SAM" id="MobiDB-lite"/>
    </source>
</evidence>
<reference evidence="6" key="2">
    <citation type="submission" date="2020-05" db="UniProtKB">
        <authorList>
            <consortium name="EnsemblMetazoa"/>
        </authorList>
    </citation>
    <scope>IDENTIFICATION</scope>
    <source>
        <strain evidence="6">maculatus3</strain>
    </source>
</reference>
<dbReference type="InterPro" id="IPR001607">
    <property type="entry name" value="Znf_UBP"/>
</dbReference>
<dbReference type="GO" id="GO:0040029">
    <property type="term" value="P:epigenetic regulation of gene expression"/>
    <property type="evidence" value="ECO:0007669"/>
    <property type="project" value="TreeGrafter"/>
</dbReference>
<feature type="domain" description="UBP-type" evidence="5">
    <location>
        <begin position="291"/>
        <end position="392"/>
    </location>
</feature>
<feature type="compositionally biased region" description="Low complexity" evidence="4">
    <location>
        <begin position="271"/>
        <end position="286"/>
    </location>
</feature>
<dbReference type="PANTHER" id="PTHR10625:SF38">
    <property type="entry name" value="HISTONE DEACETYLASE 6, ISOFORM G"/>
    <property type="match status" value="1"/>
</dbReference>
<dbReference type="Gene3D" id="3.30.40.10">
    <property type="entry name" value="Zinc/RING finger domain, C3HC4 (zinc finger)"/>
    <property type="match status" value="1"/>
</dbReference>
<feature type="compositionally biased region" description="Polar residues" evidence="4">
    <location>
        <begin position="294"/>
        <end position="303"/>
    </location>
</feature>
<dbReference type="SUPFAM" id="SSF52768">
    <property type="entry name" value="Arginase/deacetylase"/>
    <property type="match status" value="1"/>
</dbReference>
<dbReference type="GO" id="GO:0141221">
    <property type="term" value="F:histone deacetylase activity, hydrolytic mechanism"/>
    <property type="evidence" value="ECO:0007669"/>
    <property type="project" value="UniProtKB-EC"/>
</dbReference>
<dbReference type="GO" id="GO:0000118">
    <property type="term" value="C:histone deacetylase complex"/>
    <property type="evidence" value="ECO:0007669"/>
    <property type="project" value="TreeGrafter"/>
</dbReference>
<dbReference type="AlphaFoldDB" id="A0A182T2E2"/>
<comment type="catalytic activity">
    <reaction evidence="2">
        <text>N(6)-acetyl-L-lysyl-[histone] + H2O = L-lysyl-[histone] + acetate</text>
        <dbReference type="Rhea" id="RHEA:58196"/>
        <dbReference type="Rhea" id="RHEA-COMP:9845"/>
        <dbReference type="Rhea" id="RHEA-COMP:11338"/>
        <dbReference type="ChEBI" id="CHEBI:15377"/>
        <dbReference type="ChEBI" id="CHEBI:29969"/>
        <dbReference type="ChEBI" id="CHEBI:30089"/>
        <dbReference type="ChEBI" id="CHEBI:61930"/>
        <dbReference type="EC" id="3.5.1.98"/>
    </reaction>
</comment>
<dbReference type="PROSITE" id="PS50271">
    <property type="entry name" value="ZF_UBP"/>
    <property type="match status" value="1"/>
</dbReference>
<name>A0A182T2E2_9DIPT</name>
<dbReference type="Pfam" id="PF02148">
    <property type="entry name" value="zf-UBP"/>
    <property type="match status" value="1"/>
</dbReference>
<dbReference type="PANTHER" id="PTHR10625">
    <property type="entry name" value="HISTONE DEACETYLASE HDAC1-RELATED"/>
    <property type="match status" value="1"/>
</dbReference>
<dbReference type="SUPFAM" id="SSF57850">
    <property type="entry name" value="RING/U-box"/>
    <property type="match status" value="1"/>
</dbReference>
<accession>A0A182T2E2</accession>